<dbReference type="Gene3D" id="3.40.50.2300">
    <property type="match status" value="1"/>
</dbReference>
<dbReference type="PROSITE" id="PS50887">
    <property type="entry name" value="GGDEF"/>
    <property type="match status" value="1"/>
</dbReference>
<accession>A0ABQ0CAC1</accession>
<dbReference type="Gene3D" id="3.30.70.270">
    <property type="match status" value="1"/>
</dbReference>
<dbReference type="EMBL" id="BAAFGK010000004">
    <property type="protein sequence ID" value="GAB0057841.1"/>
    <property type="molecule type" value="Genomic_DNA"/>
</dbReference>
<dbReference type="NCBIfam" id="TIGR00254">
    <property type="entry name" value="GGDEF"/>
    <property type="match status" value="1"/>
</dbReference>
<dbReference type="Proteomes" id="UP001628193">
    <property type="component" value="Unassembled WGS sequence"/>
</dbReference>
<keyword evidence="3" id="KW-0597">Phosphoprotein</keyword>
<evidence type="ECO:0000256" key="3">
    <source>
        <dbReference type="PROSITE-ProRule" id="PRU00169"/>
    </source>
</evidence>
<dbReference type="PROSITE" id="PS50110">
    <property type="entry name" value="RESPONSE_REGULATORY"/>
    <property type="match status" value="1"/>
</dbReference>
<feature type="modified residue" description="4-aspartylphosphate" evidence="3">
    <location>
        <position position="55"/>
    </location>
</feature>
<dbReference type="Pfam" id="PF00990">
    <property type="entry name" value="GGDEF"/>
    <property type="match status" value="1"/>
</dbReference>
<sequence length="291" mass="32343">MGKILIVDDEEDRILTPLVRQLGRVFGGENVEGVTSVTAALQYAEQESIDVVITDLMMPERDGYDFCRTFRSNPLNLGYIIILSGRDGGIAAGLRAGADVYFRKPYDIDDLVAQIEKGIEVTRNRLFSMQDLLTGLFLRRIFDAVFTLEAAKLHRMPQPLSAIMFDIDHFKKINDTFGHAVGDIVLHDAAQLLKKSSRKSDLFVRYGGEEFLLLLPGASEDKALEIAQRLHQAMVEYTFPQAGQVTASFGVATTTRHPENLVTRADQALYAAKNAGRNRVVTADPERDPPT</sequence>
<dbReference type="InterPro" id="IPR000160">
    <property type="entry name" value="GGDEF_dom"/>
</dbReference>
<dbReference type="Pfam" id="PF00072">
    <property type="entry name" value="Response_reg"/>
    <property type="match status" value="1"/>
</dbReference>
<dbReference type="InterPro" id="IPR043128">
    <property type="entry name" value="Rev_trsase/Diguanyl_cyclase"/>
</dbReference>
<evidence type="ECO:0000259" key="5">
    <source>
        <dbReference type="PROSITE" id="PS50887"/>
    </source>
</evidence>
<evidence type="ECO:0000256" key="2">
    <source>
        <dbReference type="ARBA" id="ARBA00034247"/>
    </source>
</evidence>
<dbReference type="PANTHER" id="PTHR45138:SF9">
    <property type="entry name" value="DIGUANYLATE CYCLASE DGCM-RELATED"/>
    <property type="match status" value="1"/>
</dbReference>
<dbReference type="SUPFAM" id="SSF52172">
    <property type="entry name" value="CheY-like"/>
    <property type="match status" value="1"/>
</dbReference>
<evidence type="ECO:0000259" key="4">
    <source>
        <dbReference type="PROSITE" id="PS50110"/>
    </source>
</evidence>
<comment type="catalytic activity">
    <reaction evidence="2">
        <text>2 GTP = 3',3'-c-di-GMP + 2 diphosphate</text>
        <dbReference type="Rhea" id="RHEA:24898"/>
        <dbReference type="ChEBI" id="CHEBI:33019"/>
        <dbReference type="ChEBI" id="CHEBI:37565"/>
        <dbReference type="ChEBI" id="CHEBI:58805"/>
        <dbReference type="EC" id="2.7.7.65"/>
    </reaction>
</comment>
<organism evidence="6 7">
    <name type="scientific">Candidatus Magnetaquiglobus chichijimensis</name>
    <dbReference type="NCBI Taxonomy" id="3141448"/>
    <lineage>
        <taxon>Bacteria</taxon>
        <taxon>Pseudomonadati</taxon>
        <taxon>Pseudomonadota</taxon>
        <taxon>Magnetococcia</taxon>
        <taxon>Magnetococcales</taxon>
        <taxon>Candidatus Magnetaquicoccaceae</taxon>
        <taxon>Candidatus Magnetaquiglobus</taxon>
    </lineage>
</organism>
<dbReference type="SUPFAM" id="SSF55073">
    <property type="entry name" value="Nucleotide cyclase"/>
    <property type="match status" value="1"/>
</dbReference>
<feature type="domain" description="GGDEF" evidence="5">
    <location>
        <begin position="158"/>
        <end position="285"/>
    </location>
</feature>
<name>A0ABQ0CAC1_9PROT</name>
<evidence type="ECO:0000313" key="6">
    <source>
        <dbReference type="EMBL" id="GAB0057841.1"/>
    </source>
</evidence>
<dbReference type="InterPro" id="IPR011006">
    <property type="entry name" value="CheY-like_superfamily"/>
</dbReference>
<feature type="domain" description="Response regulatory" evidence="4">
    <location>
        <begin position="4"/>
        <end position="119"/>
    </location>
</feature>
<dbReference type="EC" id="2.7.7.65" evidence="1"/>
<evidence type="ECO:0000256" key="1">
    <source>
        <dbReference type="ARBA" id="ARBA00012528"/>
    </source>
</evidence>
<dbReference type="InterPro" id="IPR029787">
    <property type="entry name" value="Nucleotide_cyclase"/>
</dbReference>
<dbReference type="RefSeq" id="WP_420905529.1">
    <property type="nucleotide sequence ID" value="NZ_BAAFGK010000004.1"/>
</dbReference>
<dbReference type="InterPro" id="IPR050469">
    <property type="entry name" value="Diguanylate_Cyclase"/>
</dbReference>
<dbReference type="SMART" id="SM00267">
    <property type="entry name" value="GGDEF"/>
    <property type="match status" value="1"/>
</dbReference>
<keyword evidence="7" id="KW-1185">Reference proteome</keyword>
<gene>
    <name evidence="6" type="primary">pleD_4</name>
    <name evidence="6" type="ORF">SIID45300_02175</name>
</gene>
<evidence type="ECO:0000313" key="7">
    <source>
        <dbReference type="Proteomes" id="UP001628193"/>
    </source>
</evidence>
<comment type="caution">
    <text evidence="6">The sequence shown here is derived from an EMBL/GenBank/DDBJ whole genome shotgun (WGS) entry which is preliminary data.</text>
</comment>
<reference evidence="6 7" key="1">
    <citation type="submission" date="2024-09" db="EMBL/GenBank/DDBJ databases">
        <title>Draft genome sequence of Candidatus Magnetaquicoccaceae bacterium FCR-1.</title>
        <authorList>
            <person name="Shimoshige H."/>
            <person name="Shimamura S."/>
            <person name="Taoka A."/>
            <person name="Kobayashi H."/>
            <person name="Maekawa T."/>
        </authorList>
    </citation>
    <scope>NUCLEOTIDE SEQUENCE [LARGE SCALE GENOMIC DNA]</scope>
    <source>
        <strain evidence="6 7">FCR-1</strain>
    </source>
</reference>
<protein>
    <recommendedName>
        <fullName evidence="1">diguanylate cyclase</fullName>
        <ecNumber evidence="1">2.7.7.65</ecNumber>
    </recommendedName>
</protein>
<dbReference type="PANTHER" id="PTHR45138">
    <property type="entry name" value="REGULATORY COMPONENTS OF SENSORY TRANSDUCTION SYSTEM"/>
    <property type="match status" value="1"/>
</dbReference>
<dbReference type="CDD" id="cd01949">
    <property type="entry name" value="GGDEF"/>
    <property type="match status" value="1"/>
</dbReference>
<dbReference type="InterPro" id="IPR001789">
    <property type="entry name" value="Sig_transdc_resp-reg_receiver"/>
</dbReference>
<dbReference type="SMART" id="SM00448">
    <property type="entry name" value="REC"/>
    <property type="match status" value="1"/>
</dbReference>
<proteinExistence type="predicted"/>